<protein>
    <submittedName>
        <fullName evidence="1">Uncharacterized protein</fullName>
    </submittedName>
</protein>
<dbReference type="OrthoDB" id="2418900at2759"/>
<dbReference type="KEGG" id="mrr:Moror_7503"/>
<sequence>MWTGKWWELMQSRLPQSATIAPIIIATDKTQLTQFSGNKQAYPVYLTIGNIPKALH</sequence>
<dbReference type="AlphaFoldDB" id="V2WQV5"/>
<dbReference type="STRING" id="1381753.V2WQV5"/>
<dbReference type="HOGENOM" id="CLU_202886_1_0_1"/>
<organism evidence="1 2">
    <name type="scientific">Moniliophthora roreri (strain MCA 2997)</name>
    <name type="common">Cocoa frosty pod rot fungus</name>
    <name type="synonym">Crinipellis roreri</name>
    <dbReference type="NCBI Taxonomy" id="1381753"/>
    <lineage>
        <taxon>Eukaryota</taxon>
        <taxon>Fungi</taxon>
        <taxon>Dikarya</taxon>
        <taxon>Basidiomycota</taxon>
        <taxon>Agaricomycotina</taxon>
        <taxon>Agaricomycetes</taxon>
        <taxon>Agaricomycetidae</taxon>
        <taxon>Agaricales</taxon>
        <taxon>Marasmiineae</taxon>
        <taxon>Marasmiaceae</taxon>
        <taxon>Moniliophthora</taxon>
    </lineage>
</organism>
<comment type="caution">
    <text evidence="1">The sequence shown here is derived from an EMBL/GenBank/DDBJ whole genome shotgun (WGS) entry which is preliminary data.</text>
</comment>
<reference evidence="1 2" key="1">
    <citation type="journal article" date="2014" name="BMC Genomics">
        <title>Genome and secretome analysis of the hemibiotrophic fungal pathogen, Moniliophthora roreri, which causes frosty pod rot disease of cacao: mechanisms of the biotrophic and necrotrophic phases.</title>
        <authorList>
            <person name="Meinhardt L.W."/>
            <person name="Costa G.G.L."/>
            <person name="Thomazella D.P.T."/>
            <person name="Teixeira P.J.P.L."/>
            <person name="Carazzolle M.F."/>
            <person name="Schuster S.C."/>
            <person name="Carlson J.E."/>
            <person name="Guiltinan M.J."/>
            <person name="Mieczkowski P."/>
            <person name="Farmer A."/>
            <person name="Ramaraj T."/>
            <person name="Crozier J."/>
            <person name="Davis R.E."/>
            <person name="Shao J."/>
            <person name="Melnick R.L."/>
            <person name="Pereira G.A.G."/>
            <person name="Bailey B.A."/>
        </authorList>
    </citation>
    <scope>NUCLEOTIDE SEQUENCE [LARGE SCALE GENOMIC DNA]</scope>
    <source>
        <strain evidence="1 2">MCA 2997</strain>
    </source>
</reference>
<evidence type="ECO:0000313" key="1">
    <source>
        <dbReference type="EMBL" id="ESK83972.1"/>
    </source>
</evidence>
<gene>
    <name evidence="1" type="ORF">Moror_7503</name>
</gene>
<evidence type="ECO:0000313" key="2">
    <source>
        <dbReference type="Proteomes" id="UP000017559"/>
    </source>
</evidence>
<proteinExistence type="predicted"/>
<dbReference type="EMBL" id="AWSO01001404">
    <property type="protein sequence ID" value="ESK83972.1"/>
    <property type="molecule type" value="Genomic_DNA"/>
</dbReference>
<dbReference type="Proteomes" id="UP000017559">
    <property type="component" value="Unassembled WGS sequence"/>
</dbReference>
<keyword evidence="2" id="KW-1185">Reference proteome</keyword>
<name>V2WQV5_MONRO</name>
<dbReference type="InterPro" id="IPR041078">
    <property type="entry name" value="Plavaka"/>
</dbReference>
<dbReference type="Pfam" id="PF18759">
    <property type="entry name" value="Plavaka"/>
    <property type="match status" value="1"/>
</dbReference>
<accession>V2WQV5</accession>